<dbReference type="Proteomes" id="UP001287356">
    <property type="component" value="Unassembled WGS sequence"/>
</dbReference>
<dbReference type="InterPro" id="IPR036514">
    <property type="entry name" value="SGNH_hydro_sf"/>
</dbReference>
<name>A0AAE0TXK6_9PEZI</name>
<reference evidence="2" key="1">
    <citation type="journal article" date="2023" name="Mol. Phylogenet. Evol.">
        <title>Genome-scale phylogeny and comparative genomics of the fungal order Sordariales.</title>
        <authorList>
            <person name="Hensen N."/>
            <person name="Bonometti L."/>
            <person name="Westerberg I."/>
            <person name="Brannstrom I.O."/>
            <person name="Guillou S."/>
            <person name="Cros-Aarteil S."/>
            <person name="Calhoun S."/>
            <person name="Haridas S."/>
            <person name="Kuo A."/>
            <person name="Mondo S."/>
            <person name="Pangilinan J."/>
            <person name="Riley R."/>
            <person name="LaButti K."/>
            <person name="Andreopoulos B."/>
            <person name="Lipzen A."/>
            <person name="Chen C."/>
            <person name="Yan M."/>
            <person name="Daum C."/>
            <person name="Ng V."/>
            <person name="Clum A."/>
            <person name="Steindorff A."/>
            <person name="Ohm R.A."/>
            <person name="Martin F."/>
            <person name="Silar P."/>
            <person name="Natvig D.O."/>
            <person name="Lalanne C."/>
            <person name="Gautier V."/>
            <person name="Ament-Velasquez S.L."/>
            <person name="Kruys A."/>
            <person name="Hutchinson M.I."/>
            <person name="Powell A.J."/>
            <person name="Barry K."/>
            <person name="Miller A.N."/>
            <person name="Grigoriev I.V."/>
            <person name="Debuchy R."/>
            <person name="Gladieux P."/>
            <person name="Hiltunen Thoren M."/>
            <person name="Johannesson H."/>
        </authorList>
    </citation>
    <scope>NUCLEOTIDE SEQUENCE</scope>
    <source>
        <strain evidence="2">CBS 958.72</strain>
    </source>
</reference>
<dbReference type="EMBL" id="JAULSN010000001">
    <property type="protein sequence ID" value="KAK3383181.1"/>
    <property type="molecule type" value="Genomic_DNA"/>
</dbReference>
<evidence type="ECO:0000313" key="3">
    <source>
        <dbReference type="Proteomes" id="UP001287356"/>
    </source>
</evidence>
<comment type="caution">
    <text evidence="2">The sequence shown here is derived from an EMBL/GenBank/DDBJ whole genome shotgun (WGS) entry which is preliminary data.</text>
</comment>
<organism evidence="2 3">
    <name type="scientific">Lasiosphaeria ovina</name>
    <dbReference type="NCBI Taxonomy" id="92902"/>
    <lineage>
        <taxon>Eukaryota</taxon>
        <taxon>Fungi</taxon>
        <taxon>Dikarya</taxon>
        <taxon>Ascomycota</taxon>
        <taxon>Pezizomycotina</taxon>
        <taxon>Sordariomycetes</taxon>
        <taxon>Sordariomycetidae</taxon>
        <taxon>Sordariales</taxon>
        <taxon>Lasiosphaeriaceae</taxon>
        <taxon>Lasiosphaeria</taxon>
    </lineage>
</organism>
<sequence>MPLQVLSSLVFGSGHGLVRGALATAFLLLISLPCIVAEAKHTEHWVGIWTSMPQLVEPANLPNAPYNGSAAVFENATLRQTVFVTQDASVIRLSFSNAFGGTDLAITAVTAALPAAAAKNESGAGASGVRPETVQTVTFSGGRPGVTVPNGALVVSDPLNFTVRAQSVLSVTLYLAGGQPGHALTGHPGSRTSSWAAPGNLVAAPDLANATASAAAAAAARIDHWYFLSAIDGWLPASRTALAIVGDSISDGRGSTTNANNRWPDRLLARLQQRRDTANISVLNQAAGGNRVLADGLGPNALGRIGRDVIAQAGVRYALVLEGVNDLGTAVADAAAQGRTGDALVAAYAQITAQLHGHGIAVFGATITPFTGPGQAYGDDGGSGAREAQRQRVNAWIRTSGRFDYVVDFDAAVRDPANATQLSPLYNSGDYLHLNPDGYRAMAAAVDLAVFAKFAGGIYRRPT</sequence>
<protein>
    <submittedName>
        <fullName evidence="2">SGNH hydrolase-type esterase domain-containing protein</fullName>
    </submittedName>
</protein>
<evidence type="ECO:0000313" key="2">
    <source>
        <dbReference type="EMBL" id="KAK3383181.1"/>
    </source>
</evidence>
<gene>
    <name evidence="2" type="ORF">B0T24DRAFT_673084</name>
</gene>
<accession>A0AAE0TXK6</accession>
<dbReference type="SUPFAM" id="SSF52266">
    <property type="entry name" value="SGNH hydrolase"/>
    <property type="match status" value="1"/>
</dbReference>
<keyword evidence="3" id="KW-1185">Reference proteome</keyword>
<reference evidence="2" key="2">
    <citation type="submission" date="2023-06" db="EMBL/GenBank/DDBJ databases">
        <authorList>
            <consortium name="Lawrence Berkeley National Laboratory"/>
            <person name="Haridas S."/>
            <person name="Hensen N."/>
            <person name="Bonometti L."/>
            <person name="Westerberg I."/>
            <person name="Brannstrom I.O."/>
            <person name="Guillou S."/>
            <person name="Cros-Aarteil S."/>
            <person name="Calhoun S."/>
            <person name="Kuo A."/>
            <person name="Mondo S."/>
            <person name="Pangilinan J."/>
            <person name="Riley R."/>
            <person name="Labutti K."/>
            <person name="Andreopoulos B."/>
            <person name="Lipzen A."/>
            <person name="Chen C."/>
            <person name="Yanf M."/>
            <person name="Daum C."/>
            <person name="Ng V."/>
            <person name="Clum A."/>
            <person name="Steindorff A."/>
            <person name="Ohm R."/>
            <person name="Martin F."/>
            <person name="Silar P."/>
            <person name="Natvig D."/>
            <person name="Lalanne C."/>
            <person name="Gautier V."/>
            <person name="Ament-Velasquez S.L."/>
            <person name="Kruys A."/>
            <person name="Hutchinson M.I."/>
            <person name="Powell A.J."/>
            <person name="Barry K."/>
            <person name="Miller A.N."/>
            <person name="Grigoriev I.V."/>
            <person name="Debuchy R."/>
            <person name="Gladieux P."/>
            <person name="Thoren M.H."/>
            <person name="Johannesson H."/>
        </authorList>
    </citation>
    <scope>NUCLEOTIDE SEQUENCE</scope>
    <source>
        <strain evidence="2">CBS 958.72</strain>
    </source>
</reference>
<dbReference type="CDD" id="cd01830">
    <property type="entry name" value="XynE_like"/>
    <property type="match status" value="1"/>
</dbReference>
<dbReference type="Pfam" id="PF13472">
    <property type="entry name" value="Lipase_GDSL_2"/>
    <property type="match status" value="1"/>
</dbReference>
<dbReference type="PANTHER" id="PTHR43784">
    <property type="entry name" value="GDSL-LIKE LIPASE/ACYLHYDROLASE, PUTATIVE (AFU_ORTHOLOGUE AFUA_2G00820)-RELATED"/>
    <property type="match status" value="1"/>
</dbReference>
<dbReference type="InterPro" id="IPR013830">
    <property type="entry name" value="SGNH_hydro"/>
</dbReference>
<dbReference type="InterPro" id="IPR053140">
    <property type="entry name" value="GDSL_Rv0518-like"/>
</dbReference>
<dbReference type="GO" id="GO:0016787">
    <property type="term" value="F:hydrolase activity"/>
    <property type="evidence" value="ECO:0007669"/>
    <property type="project" value="UniProtKB-KW"/>
</dbReference>
<dbReference type="PANTHER" id="PTHR43784:SF3">
    <property type="entry name" value="GDSL FAMILY LIPASE"/>
    <property type="match status" value="1"/>
</dbReference>
<proteinExistence type="predicted"/>
<feature type="domain" description="SGNH hydrolase-type esterase" evidence="1">
    <location>
        <begin position="245"/>
        <end position="441"/>
    </location>
</feature>
<dbReference type="Gene3D" id="3.40.50.1110">
    <property type="entry name" value="SGNH hydrolase"/>
    <property type="match status" value="1"/>
</dbReference>
<evidence type="ECO:0000259" key="1">
    <source>
        <dbReference type="Pfam" id="PF13472"/>
    </source>
</evidence>
<dbReference type="AlphaFoldDB" id="A0AAE0TXK6"/>
<keyword evidence="2" id="KW-0378">Hydrolase</keyword>